<comment type="caution">
    <text evidence="3">The sequence shown here is derived from an EMBL/GenBank/DDBJ whole genome shotgun (WGS) entry which is preliminary data.</text>
</comment>
<comment type="similarity">
    <text evidence="1">Belongs to the arylamine N-acetyltransferase family.</text>
</comment>
<evidence type="ECO:0000313" key="3">
    <source>
        <dbReference type="EMBL" id="ODN00953.1"/>
    </source>
</evidence>
<dbReference type="Pfam" id="PF00797">
    <property type="entry name" value="Acetyltransf_2"/>
    <property type="match status" value="1"/>
</dbReference>
<dbReference type="OrthoDB" id="10260017at2759"/>
<dbReference type="InterPro" id="IPR038765">
    <property type="entry name" value="Papain-like_cys_pep_sf"/>
</dbReference>
<organism evidence="3 4">
    <name type="scientific">Orchesella cincta</name>
    <name type="common">Springtail</name>
    <name type="synonym">Podura cincta</name>
    <dbReference type="NCBI Taxonomy" id="48709"/>
    <lineage>
        <taxon>Eukaryota</taxon>
        <taxon>Metazoa</taxon>
        <taxon>Ecdysozoa</taxon>
        <taxon>Arthropoda</taxon>
        <taxon>Hexapoda</taxon>
        <taxon>Collembola</taxon>
        <taxon>Entomobryomorpha</taxon>
        <taxon>Entomobryoidea</taxon>
        <taxon>Orchesellidae</taxon>
        <taxon>Orchesellinae</taxon>
        <taxon>Orchesella</taxon>
    </lineage>
</organism>
<dbReference type="Gene3D" id="3.30.2140.20">
    <property type="match status" value="1"/>
</dbReference>
<dbReference type="SUPFAM" id="SSF54001">
    <property type="entry name" value="Cysteine proteinases"/>
    <property type="match status" value="1"/>
</dbReference>
<reference evidence="3 4" key="1">
    <citation type="journal article" date="2016" name="Genome Biol. Evol.">
        <title>Gene Family Evolution Reflects Adaptation to Soil Environmental Stressors in the Genome of the Collembolan Orchesella cincta.</title>
        <authorList>
            <person name="Faddeeva-Vakhrusheva A."/>
            <person name="Derks M.F."/>
            <person name="Anvar S.Y."/>
            <person name="Agamennone V."/>
            <person name="Suring W."/>
            <person name="Smit S."/>
            <person name="van Straalen N.M."/>
            <person name="Roelofs D."/>
        </authorList>
    </citation>
    <scope>NUCLEOTIDE SEQUENCE [LARGE SCALE GENOMIC DNA]</scope>
    <source>
        <tissue evidence="3">Mixed pool</tissue>
    </source>
</reference>
<evidence type="ECO:0000313" key="4">
    <source>
        <dbReference type="Proteomes" id="UP000094527"/>
    </source>
</evidence>
<dbReference type="OMA" id="SHEACHY"/>
<dbReference type="Proteomes" id="UP000094527">
    <property type="component" value="Unassembled WGS sequence"/>
</dbReference>
<accession>A0A1D2N6Q6</accession>
<gene>
    <name evidence="3" type="ORF">Ocin01_05739</name>
</gene>
<protein>
    <recommendedName>
        <fullName evidence="2">arylamine N-acetyltransferase</fullName>
        <ecNumber evidence="2">2.3.1.5</ecNumber>
    </recommendedName>
</protein>
<dbReference type="PANTHER" id="PTHR11786:SF0">
    <property type="entry name" value="ARYLAMINE N-ACETYLTRANSFERASE 4-RELATED"/>
    <property type="match status" value="1"/>
</dbReference>
<name>A0A1D2N6Q6_ORCCI</name>
<dbReference type="EC" id="2.3.1.5" evidence="2"/>
<evidence type="ECO:0000256" key="2">
    <source>
        <dbReference type="ARBA" id="ARBA00012701"/>
    </source>
</evidence>
<dbReference type="InterPro" id="IPR001447">
    <property type="entry name" value="Arylamine_N-AcTrfase"/>
</dbReference>
<sequence length="309" mass="35548">MFIKHYFNIANPKELFIKDRLNLLKQLVKASVTRMPFQNLTSFGAFLPCDRATPQFKEVLRSGVKGEGGLCGHLNNFMILHLETLGFDVDRLSGCFRRTGVPMSHQLIKVRIPGHVSKEPVTNPMEKREDRTYIVDVGSGIPLHEPICIEKLPYYGRAGGLNFRYERVDENTLQRVNENGDAIMGNKPSSFMSPQDYTIDLAPRKYSEFNGPVHAIYSNPRSVFLHQGIYCFRYLNFTEDDFEMVCVRGKELILITKETRQVQSFSSYEELKPSLYKYFPMINTNDVELTVKHFSIPFEEAIKMPSNKP</sequence>
<dbReference type="InterPro" id="IPR053710">
    <property type="entry name" value="Arylamine_NAT_domain_sf"/>
</dbReference>
<keyword evidence="3" id="KW-0808">Transferase</keyword>
<dbReference type="PANTHER" id="PTHR11786">
    <property type="entry name" value="N-HYDROXYARYLAMINE O-ACETYLTRANSFERASE"/>
    <property type="match status" value="1"/>
</dbReference>
<dbReference type="EMBL" id="LJIJ01000180">
    <property type="protein sequence ID" value="ODN00953.1"/>
    <property type="molecule type" value="Genomic_DNA"/>
</dbReference>
<keyword evidence="4" id="KW-1185">Reference proteome</keyword>
<proteinExistence type="inferred from homology"/>
<dbReference type="GO" id="GO:0004060">
    <property type="term" value="F:arylamine N-acetyltransferase activity"/>
    <property type="evidence" value="ECO:0007669"/>
    <property type="project" value="UniProtKB-EC"/>
</dbReference>
<evidence type="ECO:0000256" key="1">
    <source>
        <dbReference type="ARBA" id="ARBA00006547"/>
    </source>
</evidence>
<dbReference type="AlphaFoldDB" id="A0A1D2N6Q6"/>